<evidence type="ECO:0000313" key="3">
    <source>
        <dbReference type="EMBL" id="KGF43820.1"/>
    </source>
</evidence>
<feature type="domain" description="TraG P-loop" evidence="2">
    <location>
        <begin position="682"/>
        <end position="943"/>
    </location>
</feature>
<feature type="domain" description="TraG P-loop" evidence="2">
    <location>
        <begin position="397"/>
        <end position="536"/>
    </location>
</feature>
<comment type="caution">
    <text evidence="3">The sequence shown here is derived from an EMBL/GenBank/DDBJ whole genome shotgun (WGS) entry which is preliminary data.</text>
</comment>
<evidence type="ECO:0000259" key="2">
    <source>
        <dbReference type="Pfam" id="PF19044"/>
    </source>
</evidence>
<keyword evidence="1" id="KW-0175">Coiled coil</keyword>
<dbReference type="InterPro" id="IPR043964">
    <property type="entry name" value="P-loop_TraG"/>
</dbReference>
<gene>
    <name evidence="3" type="ORF">HMPREF0647_08925</name>
</gene>
<dbReference type="Pfam" id="PF19044">
    <property type="entry name" value="P-loop_TraG"/>
    <property type="match status" value="2"/>
</dbReference>
<name>A0A096AA93_9BACT</name>
<dbReference type="InterPro" id="IPR022509">
    <property type="entry name" value="Conjugation_ATPase_TraG"/>
</dbReference>
<dbReference type="InterPro" id="IPR053155">
    <property type="entry name" value="F-pilin_assembly_TraC"/>
</dbReference>
<dbReference type="InterPro" id="IPR027417">
    <property type="entry name" value="P-loop_NTPase"/>
</dbReference>
<evidence type="ECO:0000256" key="1">
    <source>
        <dbReference type="SAM" id="Coils"/>
    </source>
</evidence>
<dbReference type="Proteomes" id="UP000029525">
    <property type="component" value="Unassembled WGS sequence"/>
</dbReference>
<reference evidence="3 4" key="1">
    <citation type="submission" date="2014-07" db="EMBL/GenBank/DDBJ databases">
        <authorList>
            <person name="McCorrison J."/>
            <person name="Sanka R."/>
            <person name="Torralba M."/>
            <person name="Gillis M."/>
            <person name="Haft D.H."/>
            <person name="Methe B."/>
            <person name="Sutton G."/>
            <person name="Nelson K.E."/>
        </authorList>
    </citation>
    <scope>NUCLEOTIDE SEQUENCE [LARGE SCALE GENOMIC DNA]</scope>
    <source>
        <strain evidence="3 4">DNF00320</strain>
    </source>
</reference>
<organism evidence="3 4">
    <name type="scientific">Prevotella bivia DNF00320</name>
    <dbReference type="NCBI Taxonomy" id="1401068"/>
    <lineage>
        <taxon>Bacteria</taxon>
        <taxon>Pseudomonadati</taxon>
        <taxon>Bacteroidota</taxon>
        <taxon>Bacteroidia</taxon>
        <taxon>Bacteroidales</taxon>
        <taxon>Prevotellaceae</taxon>
        <taxon>Prevotella</taxon>
    </lineage>
</organism>
<protein>
    <submittedName>
        <fullName evidence="3">Conjugal transfer protein</fullName>
    </submittedName>
</protein>
<dbReference type="SUPFAM" id="SSF52540">
    <property type="entry name" value="P-loop containing nucleoside triphosphate hydrolases"/>
    <property type="match status" value="1"/>
</dbReference>
<accession>A0A096AA93</accession>
<sequence length="972" mass="113078">MGKKKERPFDKLYAELEDIKDARGNLMNTVLFSKNGNWSVIIEIENPVQQYCTDATLYYGYADILSNIIQTLGEGYCLQKQDIFCRQGYEYEISGDMSFLYQSYFKYFKGRQYTNIRTFLIITQEFKQSSFVKYDPKAWLDFHSKVGKVINILSEKNIPYHKLSKKEVAEYVHRFLAFDFKPHPFSLNNMNVMDEYIKTGERAIKSFSLVNIDTIDLPTFIRPFNTMAVNGFNIATDLLSFLADIPYTDCVIYNQVIQIPQQRPLMRKLQGKAKRHDSMPDPSNKIAKADIDLVLDLLAKESQLLVYTNFNIITSSPLAKVNSVTSYLETKLYDCGIMPSKACYNQLELFINSFPGLSYSFNKEYDLFLTLADAALCLTYKEHMKHSEESRLNVYYTDRQGIPVSIDITGKEGKIKFTDNANFFCLGPSGSGKSFHMNSVVAQLLMQDTDVVMIDTGDSYEGISHYFHGTYIAYSKEKPISMNPFSITPDEYNLNFGEKKQFLKSLIFLIFKGNEEPTKIEDKIINQTLVEYYDEYFNPFDKFSDKDRERLRERLMLEDKKNGEYEKYEEKLEEKYGDDYTITELEGNANTSPKADRIEDNTANHAIDELDFTKEEKDHHAKIVRQVSKLRNVINDKAASEGEKENANRQLVRLMPELIEGKYLIRIEKKIDKIEKQRKKLNVKNLSFNSYYEFALERIPQIMTEKKIDFDIDNFAAILEQFYKGGELEHTLNNDLDKSLFDEKFIVFEIDKIKDDPILFPIVVLIIMDVFLQKMRLKKGRKALIIEEAWKAISSPTMAGYIKYLYKTVRKFNGIAGVVTQELNDVIDSPIVKEAIINNSDVKILLDQSKFKDRYGDISAILGLTEVQKQQIFTVNALPPKEGIPYHKEVWISRGQYSDVYSVEVPPEWYWAFTTERVEKEALKIYERAFDDDIEQAITHIEEDRKKMNIGRYFDFAVLVNKHQNIMSLWEK</sequence>
<dbReference type="EMBL" id="JRNQ01000064">
    <property type="protein sequence ID" value="KGF43820.1"/>
    <property type="molecule type" value="Genomic_DNA"/>
</dbReference>
<feature type="coiled-coil region" evidence="1">
    <location>
        <begin position="630"/>
        <end position="684"/>
    </location>
</feature>
<dbReference type="NCBIfam" id="TIGR03783">
    <property type="entry name" value="Bac_Flav_CT_G"/>
    <property type="match status" value="1"/>
</dbReference>
<evidence type="ECO:0000313" key="4">
    <source>
        <dbReference type="Proteomes" id="UP000029525"/>
    </source>
</evidence>
<dbReference type="PANTHER" id="PTHR38467">
    <property type="match status" value="1"/>
</dbReference>
<dbReference type="Gene3D" id="3.40.50.300">
    <property type="entry name" value="P-loop containing nucleotide triphosphate hydrolases"/>
    <property type="match status" value="2"/>
</dbReference>
<dbReference type="AlphaFoldDB" id="A0A096AA93"/>
<dbReference type="RefSeq" id="WP_036867967.1">
    <property type="nucleotide sequence ID" value="NZ_JRNQ01000064.1"/>
</dbReference>
<dbReference type="OrthoDB" id="596266at2"/>
<dbReference type="PANTHER" id="PTHR38467:SF1">
    <property type="entry name" value="CONJUGATIVE TRANSFER: ASSEMBLY"/>
    <property type="match status" value="1"/>
</dbReference>
<proteinExistence type="predicted"/>